<keyword evidence="2" id="KW-1185">Reference proteome</keyword>
<organism evidence="1 2">
    <name type="scientific">Aduncisulcus paluster</name>
    <dbReference type="NCBI Taxonomy" id="2918883"/>
    <lineage>
        <taxon>Eukaryota</taxon>
        <taxon>Metamonada</taxon>
        <taxon>Carpediemonas-like organisms</taxon>
        <taxon>Aduncisulcus</taxon>
    </lineage>
</organism>
<protein>
    <submittedName>
        <fullName evidence="1">Uncharacterized protein</fullName>
    </submittedName>
</protein>
<gene>
    <name evidence="1" type="ORF">ADUPG1_011299</name>
</gene>
<proteinExistence type="predicted"/>
<accession>A0ABQ5JVH6</accession>
<evidence type="ECO:0000313" key="1">
    <source>
        <dbReference type="EMBL" id="GKT18383.1"/>
    </source>
</evidence>
<dbReference type="Proteomes" id="UP001057375">
    <property type="component" value="Unassembled WGS sequence"/>
</dbReference>
<reference evidence="1" key="1">
    <citation type="submission" date="2022-03" db="EMBL/GenBank/DDBJ databases">
        <title>Draft genome sequence of Aduncisulcus paluster, a free-living microaerophilic Fornicata.</title>
        <authorList>
            <person name="Yuyama I."/>
            <person name="Kume K."/>
            <person name="Tamura T."/>
            <person name="Inagaki Y."/>
            <person name="Hashimoto T."/>
        </authorList>
    </citation>
    <scope>NUCLEOTIDE SEQUENCE</scope>
    <source>
        <strain evidence="1">NY0171</strain>
    </source>
</reference>
<comment type="caution">
    <text evidence="1">The sequence shown here is derived from an EMBL/GenBank/DDBJ whole genome shotgun (WGS) entry which is preliminary data.</text>
</comment>
<name>A0ABQ5JVH6_9EUKA</name>
<dbReference type="EMBL" id="BQXS01011940">
    <property type="protein sequence ID" value="GKT18383.1"/>
    <property type="molecule type" value="Genomic_DNA"/>
</dbReference>
<evidence type="ECO:0000313" key="2">
    <source>
        <dbReference type="Proteomes" id="UP001057375"/>
    </source>
</evidence>
<sequence>MVRIDVKISSRQIAFSIIKTKQEGEKDNEEGRKKRRKGVKRREFWIYNGLQYDSSMAFIEFISIDSMKGTGVRENLLYWSGFQEWKDLGSKNQEEACIQLWT</sequence>